<dbReference type="GO" id="GO:0003824">
    <property type="term" value="F:catalytic activity"/>
    <property type="evidence" value="ECO:0007669"/>
    <property type="project" value="InterPro"/>
</dbReference>
<feature type="active site" description="Proton donor/acceptor" evidence="1">
    <location>
        <position position="97"/>
    </location>
</feature>
<dbReference type="Proteomes" id="UP000595362">
    <property type="component" value="Chromosome"/>
</dbReference>
<dbReference type="InterPro" id="IPR029033">
    <property type="entry name" value="His_PPase_superfam"/>
</dbReference>
<dbReference type="SMART" id="SM00855">
    <property type="entry name" value="PGAM"/>
    <property type="match status" value="1"/>
</dbReference>
<dbReference type="InterPro" id="IPR013078">
    <property type="entry name" value="His_Pase_superF_clade-1"/>
</dbReference>
<dbReference type="SUPFAM" id="SSF53254">
    <property type="entry name" value="Phosphoglycerate mutase-like"/>
    <property type="match status" value="1"/>
</dbReference>
<evidence type="ECO:0000313" key="3">
    <source>
        <dbReference type="EMBL" id="QQG36502.1"/>
    </source>
</evidence>
<feature type="active site" description="Tele-phosphohistidine intermediate" evidence="1">
    <location>
        <position position="8"/>
    </location>
</feature>
<dbReference type="CDD" id="cd07067">
    <property type="entry name" value="HP_PGM_like"/>
    <property type="match status" value="1"/>
</dbReference>
<feature type="binding site" evidence="2">
    <location>
        <begin position="7"/>
        <end position="14"/>
    </location>
    <ligand>
        <name>substrate</name>
    </ligand>
</feature>
<dbReference type="Pfam" id="PF00300">
    <property type="entry name" value="His_Phos_1"/>
    <property type="match status" value="1"/>
</dbReference>
<name>A0A7T5R2S6_9BACT</name>
<evidence type="ECO:0000256" key="2">
    <source>
        <dbReference type="PIRSR" id="PIRSR613078-2"/>
    </source>
</evidence>
<sequence>MRIVLVRHGESEGNIDDSRYADVGDAHIGLTENGQLQLEDTGKFLRYYYRVHARGESDQPQRIWVSPYKRTEQSAALALQAFNGAALDVRRDRRLVEQSYGLLPFAARSSNPKHHDLIKALAEISREVHKKDPFLSVPPLGEAPVTHHARVGHFLDRVESDRARLGIEDILIISHGATNKHIIMHLMDLPFSAWKEIELQNNGDVTVVEDRGEGWTVRKIYDGPSRRIALRDPLKNVKLMPVSGLSALTSR</sequence>
<dbReference type="PANTHER" id="PTHR46192">
    <property type="entry name" value="BROAD-RANGE ACID PHOSPHATASE DET1"/>
    <property type="match status" value="1"/>
</dbReference>
<protein>
    <submittedName>
        <fullName evidence="3">Histidine phosphatase family protein</fullName>
    </submittedName>
</protein>
<feature type="binding site" evidence="2">
    <location>
        <begin position="97"/>
        <end position="100"/>
    </location>
    <ligand>
        <name>substrate</name>
    </ligand>
</feature>
<dbReference type="PROSITE" id="PS00175">
    <property type="entry name" value="PG_MUTASE"/>
    <property type="match status" value="1"/>
</dbReference>
<dbReference type="InterPro" id="IPR052765">
    <property type="entry name" value="PGM-Related"/>
</dbReference>
<organism evidence="3 4">
    <name type="scientific">Micavibrio aeruginosavorus</name>
    <dbReference type="NCBI Taxonomy" id="349221"/>
    <lineage>
        <taxon>Bacteria</taxon>
        <taxon>Pseudomonadati</taxon>
        <taxon>Bdellovibrionota</taxon>
        <taxon>Bdellovibrionia</taxon>
        <taxon>Bdellovibrionales</taxon>
        <taxon>Pseudobdellovibrionaceae</taxon>
        <taxon>Micavibrio</taxon>
    </lineage>
</organism>
<dbReference type="Gene3D" id="3.40.50.1240">
    <property type="entry name" value="Phosphoglycerate mutase-like"/>
    <property type="match status" value="1"/>
</dbReference>
<reference evidence="3 4" key="1">
    <citation type="submission" date="2020-07" db="EMBL/GenBank/DDBJ databases">
        <title>Huge and variable diversity of episymbiotic CPR bacteria and DPANN archaea in groundwater ecosystems.</title>
        <authorList>
            <person name="He C.Y."/>
            <person name="Keren R."/>
            <person name="Whittaker M."/>
            <person name="Farag I.F."/>
            <person name="Doudna J."/>
            <person name="Cate J.H.D."/>
            <person name="Banfield J.F."/>
        </authorList>
    </citation>
    <scope>NUCLEOTIDE SEQUENCE [LARGE SCALE GENOMIC DNA]</scope>
    <source>
        <strain evidence="3">NC_groundwater_70_Ag_B-0.1um_54_66</strain>
    </source>
</reference>
<gene>
    <name evidence="3" type="ORF">HYS17_01535</name>
</gene>
<evidence type="ECO:0000256" key="1">
    <source>
        <dbReference type="PIRSR" id="PIRSR613078-1"/>
    </source>
</evidence>
<dbReference type="EMBL" id="CP066681">
    <property type="protein sequence ID" value="QQG36502.1"/>
    <property type="molecule type" value="Genomic_DNA"/>
</dbReference>
<feature type="binding site" evidence="2">
    <location>
        <position position="70"/>
    </location>
    <ligand>
        <name>substrate</name>
    </ligand>
</feature>
<dbReference type="AlphaFoldDB" id="A0A7T5R2S6"/>
<accession>A0A7T5R2S6</accession>
<proteinExistence type="predicted"/>
<dbReference type="InterPro" id="IPR001345">
    <property type="entry name" value="PG/BPGM_mutase_AS"/>
</dbReference>
<evidence type="ECO:0000313" key="4">
    <source>
        <dbReference type="Proteomes" id="UP000595362"/>
    </source>
</evidence>